<organism evidence="1 2">
    <name type="scientific">Macrococcoides caseolyticum</name>
    <dbReference type="NCBI Taxonomy" id="69966"/>
    <lineage>
        <taxon>Bacteria</taxon>
        <taxon>Bacillati</taxon>
        <taxon>Bacillota</taxon>
        <taxon>Bacilli</taxon>
        <taxon>Bacillales</taxon>
        <taxon>Staphylococcaceae</taxon>
        <taxon>Macrococcoides</taxon>
    </lineage>
</organism>
<protein>
    <submittedName>
        <fullName evidence="1">Uncharacterized protein</fullName>
    </submittedName>
</protein>
<name>A0ACC9MUZ9_9STAP</name>
<sequence length="594" mass="68927">MPKKNNKQSYWIEREKDNLTTELMKDEQVSNEVKRILENAMNMCRKEMESYYTRFADKEGITVSEAKKLVSEYDVTEYETLARQYVKDKDFSDEANKRLRLYNVSMKVNREELLLATLNTHLIAATNDVHHKVDEYLQDGAMRELKRQAGLLGNISVKQSDIDSIINASYYDATWSKRLWSNMDEVRKIVDETAISTVLKGRHPKESVKRLRELTGRSDYEARRLLITEVSRVQIEAKRLSFKDLGVIKYKYLAVLDNRTTHTCRSLNGKVFDVSDMKPGINAPPMHAFCRSTIIPYSRKEESDWDEEDGDLYIDDEQIEREADAENDAVMADIDDIIERLDQLDIQEVKRAVKKVENNQPPYLTDNYNRALNEEEQQNVLEQLNKADRRAVQLFNQYADVKIKKDDNTYYDFDSNAIHIEEDYMDLGVEGSHETEYARPFFHEVGHAIDSNYANSTGMGKLFAASLLMHNSDNEDISDIAKKEWQNLIKRTMKQHHVDEGKAMDTIAKKITNRKQSDWIALSSIVEGITEGGYHFGYGHGPGYWKDYSSLTTEIFAELYSLLVTNLKAYKYIATVFPETVSMFEQIINYMLEE</sequence>
<evidence type="ECO:0000313" key="1">
    <source>
        <dbReference type="EMBL" id="PKE57504.1"/>
    </source>
</evidence>
<keyword evidence="2" id="KW-1185">Reference proteome</keyword>
<dbReference type="EMBL" id="PIWU01000001">
    <property type="protein sequence ID" value="PKE57504.1"/>
    <property type="molecule type" value="Genomic_DNA"/>
</dbReference>
<proteinExistence type="predicted"/>
<accession>A0ACC9MUZ9</accession>
<gene>
    <name evidence="1" type="ORF">CW682_00095</name>
</gene>
<reference evidence="1" key="1">
    <citation type="submission" date="2017-12" db="EMBL/GenBank/DDBJ databases">
        <title>Genomics of Macrococcus caseolyticus.</title>
        <authorList>
            <person name="MacFadyen A.C."/>
            <person name="Paterson G.K."/>
        </authorList>
    </citation>
    <scope>NUCLEOTIDE SEQUENCE</scope>
    <source>
        <strain evidence="1">5459_5_49</strain>
    </source>
</reference>
<dbReference type="Proteomes" id="UP000233606">
    <property type="component" value="Unassembled WGS sequence"/>
</dbReference>
<evidence type="ECO:0000313" key="2">
    <source>
        <dbReference type="Proteomes" id="UP000233606"/>
    </source>
</evidence>
<comment type="caution">
    <text evidence="1">The sequence shown here is derived from an EMBL/GenBank/DDBJ whole genome shotgun (WGS) entry which is preliminary data.</text>
</comment>